<dbReference type="Pfam" id="PF13385">
    <property type="entry name" value="Laminin_G_3"/>
    <property type="match status" value="1"/>
</dbReference>
<accession>A0A938X8D5</accession>
<dbReference type="SMART" id="SM00635">
    <property type="entry name" value="BID_2"/>
    <property type="match status" value="1"/>
</dbReference>
<reference evidence="4" key="2">
    <citation type="journal article" date="2021" name="Sci. Rep.">
        <title>The distribution of antibiotic resistance genes in chicken gut microbiota commensals.</title>
        <authorList>
            <person name="Juricova H."/>
            <person name="Matiasovicova J."/>
            <person name="Kubasova T."/>
            <person name="Cejkova D."/>
            <person name="Rychlik I."/>
        </authorList>
    </citation>
    <scope>NUCLEOTIDE SEQUENCE</scope>
    <source>
        <strain evidence="4">An559</strain>
    </source>
</reference>
<feature type="domain" description="CBM6" evidence="3">
    <location>
        <begin position="174"/>
        <end position="295"/>
    </location>
</feature>
<keyword evidence="1" id="KW-0472">Membrane</keyword>
<proteinExistence type="predicted"/>
<evidence type="ECO:0000259" key="3">
    <source>
        <dbReference type="PROSITE" id="PS51175"/>
    </source>
</evidence>
<sequence>MQKWNKQKSGKRIVAVVLAMLLVLMSFPLSVFAAGASGDAVVFEAEDCELGVVTVNGTIVEGMHKAGAYVQLNNVDGGAEGGEFTFTISYSTGMPDVFKALYVNGEYVEDIEFLPTDNMLWQTYGDMEVTVSLKPGAENTIRIDNGPEENPYGLNFDYFIISPKDMEHDGERLVEYEAENGILGGGAKVSGNAVGDMHKIGAYCEIPGFDGGAEGGEYELIIRYATDNDVSKQVLYVNGERSVIEFPSTGGWDTYGELKVPVTLNRGYNNTIRIQREDGVDEKETGINIDKFSAYVVGKITNGDGPRYEAEYCDLGRGARIASDAQASEGAYVENLSASGAYLTESHVNGGNGGMFGLTVFYQSQSSTTKSLYINGEKAATLFFDASSNGYRSLTTNISLEAGKDNVLTIKNDENTVDVKIDCFEISESKLLGLFKFNEKYDQNIADWSGFGNDGTTYNGADFKPALFDNGLYFDGTSGFAKIPAETSVNGTGFAASMWVKPESNKDQTIFLKTIEGNPAAYSHMIRIRNGVFEAQVYDGDDVQAPQGKFVAGTTKVQSNTWYFVTLTLTDNGEMALYVNGNKEASTVIKTAWKDGDIYQLGCAADQTSYFKGMIDELSIYANALSEEEIRSLCNTPLNGKTVDLSEAFDASYELDETFTAENHVYDGARFTVSDQENNAVSCNGQELTGFEGVYDSLRILGTGGSGKVTVNYVDRTVDEYDFTLSETGISSANIEISSEKVVKSITLPESSEVKLLAMTLVKNQFAEVSRAERIMIERDTLPMGAWNYTWKRPDHPLGEDIGNRDRANAYIATDQFMGMGLNAPVFFEEHNTYDEGLMSGPMANSLWGITKVPMFNGIMPGLGGTIIADGPTEEQWENGYLREDQKPHTDTLYFATIGDEEGYSDGLVDGISEWFDLTRNKYPDVLVSTNQWGYQWSESQMRHYIQTARPDFITFDHYAYDSGPDWDAAARLLSNTGYYRTLAMEGWDGTGREPIAFGQHVNAAEIDGTYRTESTTAAMPFTTVAMGGKWLNLFTFYTQGGYDGGHFFDEDGNPTKMYEYGANTFKQIGNLEQHLLHLRSSGVSVLSGQHMVNGAPLKNSISAPQYTPAFSENLTYYIKDIKAENTGDTNDGLPGDVLIGYFDAIPEEEQFFSCENPKYFMIVNLLTLGAGNRDWQWALEHGTSEETAQEITVTFELPSASLANNLYKVNRDTGKTEKVELTHVDGNTYTYTITIGGGQGDLFFFEEEDAVHADDVVITADKTEAERGEEISLDANVDVKWSVKGGVSDTTIDENGKLTISEKETSTQLVVKAVSKVDGTNYAKTIIHVDAGVTEVTITPETTTVTRGDNYQFKAKVKGDDPVDTVLWEVKGGTVGTTITPNGLLTVAKDETADTLTVIVKSAADPTKSASVTVSLSDEQYYAISVEETPNGTVKADRGSAKAGETVNLTVTPDEGYTLKEETLMVNGQPIEGTSFTMPAEGVVISAEFEKVVIAVDKTELKNLIELAQSLDLSEYTKESADVLKDALAAAIAVYEDENAQQAEIDAAAEALEQAINNLVLLDKGTENPDKPPVPDTSDTIPFTLPLAACLLMAGITYLIRKRVIR</sequence>
<name>A0A938X8D5_9FIRM</name>
<keyword evidence="1" id="KW-0812">Transmembrane</keyword>
<dbReference type="InterPro" id="IPR044060">
    <property type="entry name" value="Bacterial_rp_domain"/>
</dbReference>
<dbReference type="PANTHER" id="PTHR42535">
    <property type="entry name" value="OOKINETE PROTEIN, PUTATIVE-RELATED"/>
    <property type="match status" value="1"/>
</dbReference>
<dbReference type="Gene3D" id="1.20.1270.90">
    <property type="entry name" value="AF1782-like"/>
    <property type="match status" value="1"/>
</dbReference>
<evidence type="ECO:0000313" key="5">
    <source>
        <dbReference type="Proteomes" id="UP000774750"/>
    </source>
</evidence>
<dbReference type="InterPro" id="IPR005084">
    <property type="entry name" value="CBM6"/>
</dbReference>
<dbReference type="GO" id="GO:0030246">
    <property type="term" value="F:carbohydrate binding"/>
    <property type="evidence" value="ECO:0007669"/>
    <property type="project" value="InterPro"/>
</dbReference>
<evidence type="ECO:0000313" key="4">
    <source>
        <dbReference type="EMBL" id="MBM6921803.1"/>
    </source>
</evidence>
<dbReference type="InterPro" id="IPR008979">
    <property type="entry name" value="Galactose-bd-like_sf"/>
</dbReference>
<dbReference type="InterPro" id="IPR003343">
    <property type="entry name" value="Big_2"/>
</dbReference>
<comment type="caution">
    <text evidence="4">The sequence shown here is derived from an EMBL/GenBank/DDBJ whole genome shotgun (WGS) entry which is preliminary data.</text>
</comment>
<dbReference type="InterPro" id="IPR013320">
    <property type="entry name" value="ConA-like_dom_sf"/>
</dbReference>
<feature type="transmembrane region" description="Helical" evidence="1">
    <location>
        <begin position="1582"/>
        <end position="1601"/>
    </location>
</feature>
<evidence type="ECO:0000256" key="2">
    <source>
        <dbReference type="SAM" id="SignalP"/>
    </source>
</evidence>
<evidence type="ECO:0000256" key="1">
    <source>
        <dbReference type="SAM" id="Phobius"/>
    </source>
</evidence>
<keyword evidence="5" id="KW-1185">Reference proteome</keyword>
<feature type="chain" id="PRO_5037620565" evidence="2">
    <location>
        <begin position="34"/>
        <end position="1607"/>
    </location>
</feature>
<feature type="signal peptide" evidence="2">
    <location>
        <begin position="1"/>
        <end position="33"/>
    </location>
</feature>
<dbReference type="EMBL" id="JACJKY010000027">
    <property type="protein sequence ID" value="MBM6921803.1"/>
    <property type="molecule type" value="Genomic_DNA"/>
</dbReference>
<dbReference type="RefSeq" id="WP_204448095.1">
    <property type="nucleotide sequence ID" value="NZ_JACJKY010000027.1"/>
</dbReference>
<dbReference type="SUPFAM" id="SSF49899">
    <property type="entry name" value="Concanavalin A-like lectins/glucanases"/>
    <property type="match status" value="1"/>
</dbReference>
<reference evidence="4" key="1">
    <citation type="submission" date="2020-08" db="EMBL/GenBank/DDBJ databases">
        <authorList>
            <person name="Cejkova D."/>
            <person name="Kubasova T."/>
            <person name="Jahodarova E."/>
            <person name="Rychlik I."/>
        </authorList>
    </citation>
    <scope>NUCLEOTIDE SEQUENCE</scope>
    <source>
        <strain evidence="4">An559</strain>
    </source>
</reference>
<dbReference type="Pfam" id="PF18998">
    <property type="entry name" value="Flg_new_2"/>
    <property type="match status" value="1"/>
</dbReference>
<dbReference type="Proteomes" id="UP000774750">
    <property type="component" value="Unassembled WGS sequence"/>
</dbReference>
<feature type="domain" description="CBM6" evidence="3">
    <location>
        <begin position="29"/>
        <end position="162"/>
    </location>
</feature>
<dbReference type="SUPFAM" id="SSF49785">
    <property type="entry name" value="Galactose-binding domain-like"/>
    <property type="match status" value="3"/>
</dbReference>
<gene>
    <name evidence="4" type="ORF">H6A12_11650</name>
</gene>
<organism evidence="4 5">
    <name type="scientific">Merdimmobilis hominis</name>
    <dbReference type="NCBI Taxonomy" id="2897707"/>
    <lineage>
        <taxon>Bacteria</taxon>
        <taxon>Bacillati</taxon>
        <taxon>Bacillota</taxon>
        <taxon>Clostridia</taxon>
        <taxon>Eubacteriales</taxon>
        <taxon>Oscillospiraceae</taxon>
        <taxon>Merdimmobilis</taxon>
    </lineage>
</organism>
<dbReference type="Gene3D" id="3.20.20.80">
    <property type="entry name" value="Glycosidases"/>
    <property type="match status" value="1"/>
</dbReference>
<keyword evidence="1" id="KW-1133">Transmembrane helix</keyword>
<feature type="domain" description="CBM6" evidence="3">
    <location>
        <begin position="306"/>
        <end position="427"/>
    </location>
</feature>
<protein>
    <submittedName>
        <fullName evidence="4">FIVAR domain-containing protein</fullName>
    </submittedName>
</protein>
<dbReference type="PANTHER" id="PTHR42535:SF2">
    <property type="entry name" value="CHROMOSOME UNDETERMINED SCAFFOLD_146, WHOLE GENOME SHOTGUN SEQUENCE"/>
    <property type="match status" value="1"/>
</dbReference>
<dbReference type="Pfam" id="PF07554">
    <property type="entry name" value="FIVAR"/>
    <property type="match status" value="1"/>
</dbReference>
<keyword evidence="2" id="KW-0732">Signal</keyword>
<dbReference type="Gene3D" id="2.60.120.260">
    <property type="entry name" value="Galactose-binding domain-like"/>
    <property type="match status" value="3"/>
</dbReference>
<dbReference type="PROSITE" id="PS51175">
    <property type="entry name" value="CBM6"/>
    <property type="match status" value="3"/>
</dbReference>
<dbReference type="Gene3D" id="2.60.120.200">
    <property type="match status" value="1"/>
</dbReference>